<dbReference type="InterPro" id="IPR003313">
    <property type="entry name" value="AraC-bd"/>
</dbReference>
<gene>
    <name evidence="5" type="ORF">EGI15_20885</name>
</gene>
<evidence type="ECO:0000256" key="3">
    <source>
        <dbReference type="ARBA" id="ARBA00023163"/>
    </source>
</evidence>
<dbReference type="PROSITE" id="PS00041">
    <property type="entry name" value="HTH_ARAC_FAMILY_1"/>
    <property type="match status" value="1"/>
</dbReference>
<dbReference type="PRINTS" id="PR00032">
    <property type="entry name" value="HTHARAC"/>
</dbReference>
<dbReference type="SMART" id="SM00342">
    <property type="entry name" value="HTH_ARAC"/>
    <property type="match status" value="1"/>
</dbReference>
<dbReference type="InterPro" id="IPR037923">
    <property type="entry name" value="HTH-like"/>
</dbReference>
<dbReference type="InterPro" id="IPR018060">
    <property type="entry name" value="HTH_AraC"/>
</dbReference>
<keyword evidence="1" id="KW-0805">Transcription regulation</keyword>
<dbReference type="Proteomes" id="UP000281899">
    <property type="component" value="Unassembled WGS sequence"/>
</dbReference>
<dbReference type="SUPFAM" id="SSF51215">
    <property type="entry name" value="Regulatory protein AraC"/>
    <property type="match status" value="1"/>
</dbReference>
<protein>
    <submittedName>
        <fullName evidence="5">AraC family transcriptional regulator</fullName>
    </submittedName>
</protein>
<dbReference type="Pfam" id="PF02311">
    <property type="entry name" value="AraC_binding"/>
    <property type="match status" value="1"/>
</dbReference>
<dbReference type="SUPFAM" id="SSF46689">
    <property type="entry name" value="Homeodomain-like"/>
    <property type="match status" value="1"/>
</dbReference>
<dbReference type="InterPro" id="IPR014710">
    <property type="entry name" value="RmlC-like_jellyroll"/>
</dbReference>
<dbReference type="PROSITE" id="PS01124">
    <property type="entry name" value="HTH_ARAC_FAMILY_2"/>
    <property type="match status" value="1"/>
</dbReference>
<comment type="caution">
    <text evidence="5">The sequence shown here is derived from an EMBL/GenBank/DDBJ whole genome shotgun (WGS) entry which is preliminary data.</text>
</comment>
<evidence type="ECO:0000256" key="1">
    <source>
        <dbReference type="ARBA" id="ARBA00023015"/>
    </source>
</evidence>
<sequence>MFYIFHFECIDKAKFINNPLAYIVKINGKFVKIHSSMKRIVNFSSFNVFSIEKENWDVEYHNHNFYELIIIENGKGFHHLNSITFPYKKGDVFLLRPSDGHEFSIKNKTKFIYIKFTEQYIWENLLPNKNNELKKAVQLLMEDHSFVYESAIKSKTDREHLLQLARILLYEFSHKNTYNKEITTDLFSGIMTILIRNTMQNATAKNRLTQNLNRIEKILYYINVNALDAEKMKIENLAEEFMLSPNYISIYIKKQTGFSIQQHIIQHKLKSAEKLLLQSHYNISEIADRLGFNDASHFNKIFKTYKQMPPSQFKKKG</sequence>
<organism evidence="5 6">
    <name type="scientific">Chryseobacterium cucumeris</name>
    <dbReference type="NCBI Taxonomy" id="1813611"/>
    <lineage>
        <taxon>Bacteria</taxon>
        <taxon>Pseudomonadati</taxon>
        <taxon>Bacteroidota</taxon>
        <taxon>Flavobacteriia</taxon>
        <taxon>Flavobacteriales</taxon>
        <taxon>Weeksellaceae</taxon>
        <taxon>Chryseobacterium group</taxon>
        <taxon>Chryseobacterium</taxon>
    </lineage>
</organism>
<evidence type="ECO:0000256" key="2">
    <source>
        <dbReference type="ARBA" id="ARBA00023125"/>
    </source>
</evidence>
<dbReference type="PANTHER" id="PTHR43280">
    <property type="entry name" value="ARAC-FAMILY TRANSCRIPTIONAL REGULATOR"/>
    <property type="match status" value="1"/>
</dbReference>
<dbReference type="Gene3D" id="1.10.10.60">
    <property type="entry name" value="Homeodomain-like"/>
    <property type="match status" value="2"/>
</dbReference>
<evidence type="ECO:0000259" key="4">
    <source>
        <dbReference type="PROSITE" id="PS01124"/>
    </source>
</evidence>
<reference evidence="5 6" key="1">
    <citation type="submission" date="2018-11" db="EMBL/GenBank/DDBJ databases">
        <title>Proposal to divide the Flavobacteriaceae and reorganize its genera based on Amino Acid Identity values calculated from whole genome sequences.</title>
        <authorList>
            <person name="Nicholson A.C."/>
            <person name="Gulvik C.A."/>
            <person name="Whitney A.M."/>
            <person name="Humrighouse B.W."/>
            <person name="Bell M."/>
            <person name="Holmes B."/>
            <person name="Steigerwalt A."/>
            <person name="Villarma A."/>
            <person name="Sheth M."/>
            <person name="Batra D."/>
            <person name="Pryor J."/>
            <person name="Bernardet J.-F."/>
            <person name="Hugo C."/>
            <person name="Kampfer P."/>
            <person name="Newman J."/>
            <person name="Mcquiston J.R."/>
        </authorList>
    </citation>
    <scope>NUCLEOTIDE SEQUENCE [LARGE SCALE GENOMIC DNA]</scope>
    <source>
        <strain evidence="5 6">G0235</strain>
    </source>
</reference>
<feature type="domain" description="HTH araC/xylS-type" evidence="4">
    <location>
        <begin position="216"/>
        <end position="316"/>
    </location>
</feature>
<dbReference type="Pfam" id="PF12833">
    <property type="entry name" value="HTH_18"/>
    <property type="match status" value="1"/>
</dbReference>
<dbReference type="EMBL" id="RJTW01000011">
    <property type="protein sequence ID" value="ROH87478.1"/>
    <property type="molecule type" value="Genomic_DNA"/>
</dbReference>
<keyword evidence="6" id="KW-1185">Reference proteome</keyword>
<keyword evidence="2" id="KW-0238">DNA-binding</keyword>
<evidence type="ECO:0000313" key="5">
    <source>
        <dbReference type="EMBL" id="ROH87478.1"/>
    </source>
</evidence>
<keyword evidence="3" id="KW-0804">Transcription</keyword>
<dbReference type="InterPro" id="IPR020449">
    <property type="entry name" value="Tscrpt_reg_AraC-type_HTH"/>
</dbReference>
<name>A0ABX9X0B1_9FLAO</name>
<dbReference type="InterPro" id="IPR018062">
    <property type="entry name" value="HTH_AraC-typ_CS"/>
</dbReference>
<accession>A0ABX9X0B1</accession>
<dbReference type="PANTHER" id="PTHR43280:SF34">
    <property type="entry name" value="ARAC-FAMILY TRANSCRIPTIONAL REGULATOR"/>
    <property type="match status" value="1"/>
</dbReference>
<dbReference type="Gene3D" id="2.60.120.10">
    <property type="entry name" value="Jelly Rolls"/>
    <property type="match status" value="1"/>
</dbReference>
<evidence type="ECO:0000313" key="6">
    <source>
        <dbReference type="Proteomes" id="UP000281899"/>
    </source>
</evidence>
<proteinExistence type="predicted"/>
<dbReference type="InterPro" id="IPR009057">
    <property type="entry name" value="Homeodomain-like_sf"/>
</dbReference>